<dbReference type="Gene3D" id="3.40.50.2300">
    <property type="match status" value="1"/>
</dbReference>
<dbReference type="Proteomes" id="UP000199073">
    <property type="component" value="Unassembled WGS sequence"/>
</dbReference>
<dbReference type="EMBL" id="FNJI01000006">
    <property type="protein sequence ID" value="SDO84909.1"/>
    <property type="molecule type" value="Genomic_DNA"/>
</dbReference>
<dbReference type="PRINTS" id="PR00038">
    <property type="entry name" value="HTHLUXR"/>
</dbReference>
<dbReference type="Pfam" id="PF00196">
    <property type="entry name" value="GerE"/>
    <property type="match status" value="1"/>
</dbReference>
<keyword evidence="1 3" id="KW-0238">DNA-binding</keyword>
<dbReference type="OrthoDB" id="5512014at2"/>
<dbReference type="InterPro" id="IPR039420">
    <property type="entry name" value="WalR-like"/>
</dbReference>
<dbReference type="PANTHER" id="PTHR43214">
    <property type="entry name" value="TWO-COMPONENT RESPONSE REGULATOR"/>
    <property type="match status" value="1"/>
</dbReference>
<feature type="domain" description="HTH luxR-type" evidence="2">
    <location>
        <begin position="147"/>
        <end position="211"/>
    </location>
</feature>
<keyword evidence="4" id="KW-1185">Reference proteome</keyword>
<dbReference type="STRING" id="91360.SAMN05660330_01221"/>
<gene>
    <name evidence="3" type="ORF">SAMN05660330_01221</name>
</gene>
<dbReference type="SUPFAM" id="SSF52172">
    <property type="entry name" value="CheY-like"/>
    <property type="match status" value="1"/>
</dbReference>
<dbReference type="PROSITE" id="PS50043">
    <property type="entry name" value="HTH_LUXR_2"/>
    <property type="match status" value="1"/>
</dbReference>
<dbReference type="InterPro" id="IPR000792">
    <property type="entry name" value="Tscrpt_reg_LuxR_C"/>
</dbReference>
<organism evidence="3 4">
    <name type="scientific">Desulforhopalus singaporensis</name>
    <dbReference type="NCBI Taxonomy" id="91360"/>
    <lineage>
        <taxon>Bacteria</taxon>
        <taxon>Pseudomonadati</taxon>
        <taxon>Thermodesulfobacteriota</taxon>
        <taxon>Desulfobulbia</taxon>
        <taxon>Desulfobulbales</taxon>
        <taxon>Desulfocapsaceae</taxon>
        <taxon>Desulforhopalus</taxon>
    </lineage>
</organism>
<sequence length="211" mass="23287">MGLLLSSSNVTVRKRWLEGLDTSRSVYQASTIQETLDYLSRFNVGVLLLHRTLVDTEQLRKICNGGSECRVIVLSDRPDDMEGLVCLQQGCVGYANTYISPQRLKAAVQAVNSGLVWVNSSLMTLLVQGVSAANTVNSHENSSEQVDNPILENLSAREYQIAQLVAQGWKNGRIAKELNITERTVKAHLSSIYSKTHTTGRLNLALLIKKS</sequence>
<dbReference type="GO" id="GO:0006355">
    <property type="term" value="P:regulation of DNA-templated transcription"/>
    <property type="evidence" value="ECO:0007669"/>
    <property type="project" value="InterPro"/>
</dbReference>
<evidence type="ECO:0000313" key="4">
    <source>
        <dbReference type="Proteomes" id="UP000199073"/>
    </source>
</evidence>
<protein>
    <submittedName>
        <fullName evidence="3">DNA-binding response regulator, NarL/FixJ family, contains REC and HTH domains</fullName>
    </submittedName>
</protein>
<accession>A0A1H0MWS1</accession>
<dbReference type="SUPFAM" id="SSF46894">
    <property type="entry name" value="C-terminal effector domain of the bipartite response regulators"/>
    <property type="match status" value="1"/>
</dbReference>
<name>A0A1H0MWS1_9BACT</name>
<proteinExistence type="predicted"/>
<dbReference type="PROSITE" id="PS00622">
    <property type="entry name" value="HTH_LUXR_1"/>
    <property type="match status" value="1"/>
</dbReference>
<dbReference type="AlphaFoldDB" id="A0A1H0MWS1"/>
<dbReference type="PANTHER" id="PTHR43214:SF43">
    <property type="entry name" value="TWO-COMPONENT RESPONSE REGULATOR"/>
    <property type="match status" value="1"/>
</dbReference>
<dbReference type="InterPro" id="IPR016032">
    <property type="entry name" value="Sig_transdc_resp-reg_C-effctor"/>
</dbReference>
<dbReference type="GO" id="GO:0003677">
    <property type="term" value="F:DNA binding"/>
    <property type="evidence" value="ECO:0007669"/>
    <property type="project" value="UniProtKB-KW"/>
</dbReference>
<dbReference type="CDD" id="cd06170">
    <property type="entry name" value="LuxR_C_like"/>
    <property type="match status" value="1"/>
</dbReference>
<dbReference type="InterPro" id="IPR011006">
    <property type="entry name" value="CheY-like_superfamily"/>
</dbReference>
<evidence type="ECO:0000259" key="2">
    <source>
        <dbReference type="PROSITE" id="PS50043"/>
    </source>
</evidence>
<evidence type="ECO:0000256" key="1">
    <source>
        <dbReference type="ARBA" id="ARBA00023125"/>
    </source>
</evidence>
<evidence type="ECO:0000313" key="3">
    <source>
        <dbReference type="EMBL" id="SDO84909.1"/>
    </source>
</evidence>
<dbReference type="SMART" id="SM00421">
    <property type="entry name" value="HTH_LUXR"/>
    <property type="match status" value="1"/>
</dbReference>
<reference evidence="3 4" key="1">
    <citation type="submission" date="2016-10" db="EMBL/GenBank/DDBJ databases">
        <authorList>
            <person name="de Groot N.N."/>
        </authorList>
    </citation>
    <scope>NUCLEOTIDE SEQUENCE [LARGE SCALE GENOMIC DNA]</scope>
    <source>
        <strain evidence="3 4">DSM 12130</strain>
    </source>
</reference>
<dbReference type="RefSeq" id="WP_092220806.1">
    <property type="nucleotide sequence ID" value="NZ_FNJI01000006.1"/>
</dbReference>